<accession>A0ABD1ZMF4</accession>
<feature type="compositionally biased region" description="Low complexity" evidence="1">
    <location>
        <begin position="206"/>
        <end position="222"/>
    </location>
</feature>
<reference evidence="2 3" key="1">
    <citation type="submission" date="2024-09" db="EMBL/GenBank/DDBJ databases">
        <title>Chromosome-scale assembly of Riccia fluitans.</title>
        <authorList>
            <person name="Paukszto L."/>
            <person name="Sawicki J."/>
            <person name="Karawczyk K."/>
            <person name="Piernik-Szablinska J."/>
            <person name="Szczecinska M."/>
            <person name="Mazdziarz M."/>
        </authorList>
    </citation>
    <scope>NUCLEOTIDE SEQUENCE [LARGE SCALE GENOMIC DNA]</scope>
    <source>
        <strain evidence="2">Rf_01</strain>
        <tissue evidence="2">Aerial parts of the thallus</tissue>
    </source>
</reference>
<feature type="compositionally biased region" description="Basic and acidic residues" evidence="1">
    <location>
        <begin position="122"/>
        <end position="133"/>
    </location>
</feature>
<dbReference type="PANTHER" id="PTHR36308">
    <property type="entry name" value="DENTIN SIALOPHOSPHOPROTEIN-RELATED"/>
    <property type="match status" value="1"/>
</dbReference>
<sequence>MDAAFMTQVKERVAKATESVALLFSLDDLPELPTLQELLREFEPDAAHRCGECGAVLVDGSRSRICFACGELQPAAARAPEMFDFESSLALQLFFDSLKLDESALGIKRAPPSNAHQGPGPERQRQIAAEPEKLSSGVKAKLFAQVEEEDIWESAEGETRAMNWSQHLVEANADDFFSAGVPADSSSSYPATEEFPESRTDDFDDFFQAAPQPQPQGQSQQQNVDFFQNPPQSKSEVSLPIHDVDLFVLGQSHPAGQSSASTEPFQGQTSAEPPTKPSSLEHQGSSNDFFEQLEGLSLPRGQGGHDKEPGAVAKTILNELPDLSFMLADQLLVPGGIFSLRILPNHFSWQSRASKTWAPLPNWKQWRARIFSKPRKTIVIRWCHWVHSQQLPFCVEGSTLSNSTLVASNREENTKKGAYQMFASEREGERKSILVLALMRNFRGSRQTCGRRSSSFAFLDRK</sequence>
<dbReference type="Proteomes" id="UP001605036">
    <property type="component" value="Unassembled WGS sequence"/>
</dbReference>
<feature type="compositionally biased region" description="Polar residues" evidence="1">
    <location>
        <begin position="254"/>
        <end position="285"/>
    </location>
</feature>
<evidence type="ECO:0000256" key="1">
    <source>
        <dbReference type="SAM" id="MobiDB-lite"/>
    </source>
</evidence>
<dbReference type="EMBL" id="JBHFFA010000001">
    <property type="protein sequence ID" value="KAL2651289.1"/>
    <property type="molecule type" value="Genomic_DNA"/>
</dbReference>
<feature type="region of interest" description="Disordered" evidence="1">
    <location>
        <begin position="109"/>
        <end position="133"/>
    </location>
</feature>
<comment type="caution">
    <text evidence="2">The sequence shown here is derived from an EMBL/GenBank/DDBJ whole genome shotgun (WGS) entry which is preliminary data.</text>
</comment>
<evidence type="ECO:0000313" key="2">
    <source>
        <dbReference type="EMBL" id="KAL2651289.1"/>
    </source>
</evidence>
<feature type="compositionally biased region" description="Polar residues" evidence="1">
    <location>
        <begin position="223"/>
        <end position="235"/>
    </location>
</feature>
<feature type="region of interest" description="Disordered" evidence="1">
    <location>
        <begin position="179"/>
        <end position="235"/>
    </location>
</feature>
<name>A0ABD1ZMF4_9MARC</name>
<keyword evidence="3" id="KW-1185">Reference proteome</keyword>
<feature type="region of interest" description="Disordered" evidence="1">
    <location>
        <begin position="252"/>
        <end position="285"/>
    </location>
</feature>
<dbReference type="AlphaFoldDB" id="A0ABD1ZMF4"/>
<protein>
    <submittedName>
        <fullName evidence="2">Uncharacterized protein</fullName>
    </submittedName>
</protein>
<proteinExistence type="predicted"/>
<gene>
    <name evidence="2" type="ORF">R1flu_019417</name>
</gene>
<evidence type="ECO:0000313" key="3">
    <source>
        <dbReference type="Proteomes" id="UP001605036"/>
    </source>
</evidence>
<dbReference type="PANTHER" id="PTHR36308:SF1">
    <property type="entry name" value="DENTIN SIALOPHOSPHOPROTEIN-RELATED"/>
    <property type="match status" value="1"/>
</dbReference>
<organism evidence="2 3">
    <name type="scientific">Riccia fluitans</name>
    <dbReference type="NCBI Taxonomy" id="41844"/>
    <lineage>
        <taxon>Eukaryota</taxon>
        <taxon>Viridiplantae</taxon>
        <taxon>Streptophyta</taxon>
        <taxon>Embryophyta</taxon>
        <taxon>Marchantiophyta</taxon>
        <taxon>Marchantiopsida</taxon>
        <taxon>Marchantiidae</taxon>
        <taxon>Marchantiales</taxon>
        <taxon>Ricciaceae</taxon>
        <taxon>Riccia</taxon>
    </lineage>
</organism>